<gene>
    <name evidence="4" type="ORF">So717_00820</name>
</gene>
<dbReference type="PANTHER" id="PTHR30461">
    <property type="entry name" value="DNA-INVERTASE FROM LAMBDOID PROPHAGE"/>
    <property type="match status" value="1"/>
</dbReference>
<dbReference type="EMBL" id="BLIV01000001">
    <property type="protein sequence ID" value="GFE48329.1"/>
    <property type="molecule type" value="Genomic_DNA"/>
</dbReference>
<evidence type="ECO:0000259" key="2">
    <source>
        <dbReference type="PROSITE" id="PS51736"/>
    </source>
</evidence>
<dbReference type="InterPro" id="IPR025827">
    <property type="entry name" value="Zn_ribbon_recom_dom"/>
</dbReference>
<evidence type="ECO:0000259" key="3">
    <source>
        <dbReference type="PROSITE" id="PS51737"/>
    </source>
</evidence>
<sequence>MINPTAIAPKINFQKQAVLYTRVSSKRQVEEGHGLESQATRCQEYADRKGYQVIKTFKERAVSGGTLDRPSFNALLSFIRDHGSDGMIVVIDDISRFARDIESHWALRRTLKETGGTLESPTVNFGEDPDSILIENLLASVSQHQRQKNAEQTRNRMWARTMNGYWCFHAPAGFKYETVRGHGKMLVRDEPAASIIAEALEGFASGRFDTQAEVKRFLESKPDFIKKYATRTIRYEEVRRLMDRPHYAGHIEVPEWNIRLRKAQHQGLISFETYEQIQARLKEGARVPFRKDVSHDFPLRGFVVCADCHHPMTSCWSKSKTGKKHPYYMCFQKGCESYRKSIRRDVLERDFEALLGDLTPAPAVLTVARKMLVKLWNQRKTSAAVVRTEISREIKALEKKIEDGLEKILEIESTTVLRAYEKKIDRMEREKLVLIEKLENAGRPQHSFDKMFELAAGFLSSPCKLWASGQITLQKLVLKLAFSERLAYCRKEGFRTPNYTLPFKALADISGEKCLMAERQGFEPWVGLHPQRFSRPPRSTTPAPLHS</sequence>
<accession>A0A640VJT5</accession>
<dbReference type="PROSITE" id="PS51736">
    <property type="entry name" value="RECOMBINASES_3"/>
    <property type="match status" value="1"/>
</dbReference>
<reference evidence="4 5" key="1">
    <citation type="submission" date="2019-12" db="EMBL/GenBank/DDBJ databases">
        <title>Roseobacter cerasinus sp. nov., isolated from seawater around aquaculture.</title>
        <authorList>
            <person name="Muramatsu S."/>
            <person name="Takabe Y."/>
            <person name="Mori K."/>
            <person name="Takaichi S."/>
            <person name="Hanada S."/>
        </authorList>
    </citation>
    <scope>NUCLEOTIDE SEQUENCE [LARGE SCALE GENOMIC DNA]</scope>
    <source>
        <strain evidence="4 5">AI77</strain>
    </source>
</reference>
<keyword evidence="1" id="KW-0175">Coiled coil</keyword>
<dbReference type="InterPro" id="IPR011109">
    <property type="entry name" value="DNA_bind_recombinase_dom"/>
</dbReference>
<evidence type="ECO:0000256" key="1">
    <source>
        <dbReference type="SAM" id="Coils"/>
    </source>
</evidence>
<dbReference type="GO" id="GO:0003677">
    <property type="term" value="F:DNA binding"/>
    <property type="evidence" value="ECO:0007669"/>
    <property type="project" value="InterPro"/>
</dbReference>
<dbReference type="SMART" id="SM00857">
    <property type="entry name" value="Resolvase"/>
    <property type="match status" value="1"/>
</dbReference>
<dbReference type="PROSITE" id="PS51737">
    <property type="entry name" value="RECOMBINASE_DNA_BIND"/>
    <property type="match status" value="1"/>
</dbReference>
<dbReference type="PANTHER" id="PTHR30461:SF23">
    <property type="entry name" value="DNA RECOMBINASE-RELATED"/>
    <property type="match status" value="1"/>
</dbReference>
<dbReference type="InterPro" id="IPR006119">
    <property type="entry name" value="Resolv_N"/>
</dbReference>
<dbReference type="AlphaFoldDB" id="A0A640VJT5"/>
<name>A0A640VJT5_9RHOB</name>
<comment type="caution">
    <text evidence="4">The sequence shown here is derived from an EMBL/GenBank/DDBJ whole genome shotgun (WGS) entry which is preliminary data.</text>
</comment>
<evidence type="ECO:0000313" key="4">
    <source>
        <dbReference type="EMBL" id="GFE48329.1"/>
    </source>
</evidence>
<dbReference type="CDD" id="cd00338">
    <property type="entry name" value="Ser_Recombinase"/>
    <property type="match status" value="1"/>
</dbReference>
<dbReference type="Pfam" id="PF00239">
    <property type="entry name" value="Resolvase"/>
    <property type="match status" value="1"/>
</dbReference>
<protein>
    <submittedName>
        <fullName evidence="4">Serine type site-specific recombinase</fullName>
    </submittedName>
</protein>
<proteinExistence type="predicted"/>
<dbReference type="InterPro" id="IPR038109">
    <property type="entry name" value="DNA_bind_recomb_sf"/>
</dbReference>
<dbReference type="InterPro" id="IPR050639">
    <property type="entry name" value="SSR_resolvase"/>
</dbReference>
<dbReference type="InterPro" id="IPR036162">
    <property type="entry name" value="Resolvase-like_N_sf"/>
</dbReference>
<feature type="domain" description="Recombinase" evidence="3">
    <location>
        <begin position="171"/>
        <end position="287"/>
    </location>
</feature>
<dbReference type="Gene3D" id="3.90.1750.20">
    <property type="entry name" value="Putative Large Serine Recombinase, Chain B, Domain 2"/>
    <property type="match status" value="1"/>
</dbReference>
<dbReference type="SUPFAM" id="SSF53041">
    <property type="entry name" value="Resolvase-like"/>
    <property type="match status" value="1"/>
</dbReference>
<organism evidence="4 5">
    <name type="scientific">Roseobacter cerasinus</name>
    <dbReference type="NCBI Taxonomy" id="2602289"/>
    <lineage>
        <taxon>Bacteria</taxon>
        <taxon>Pseudomonadati</taxon>
        <taxon>Pseudomonadota</taxon>
        <taxon>Alphaproteobacteria</taxon>
        <taxon>Rhodobacterales</taxon>
        <taxon>Roseobacteraceae</taxon>
        <taxon>Roseobacter</taxon>
    </lineage>
</organism>
<feature type="coiled-coil region" evidence="1">
    <location>
        <begin position="387"/>
        <end position="437"/>
    </location>
</feature>
<dbReference type="Pfam" id="PF13408">
    <property type="entry name" value="Zn_ribbon_recom"/>
    <property type="match status" value="1"/>
</dbReference>
<dbReference type="Gene3D" id="3.40.50.1390">
    <property type="entry name" value="Resolvase, N-terminal catalytic domain"/>
    <property type="match status" value="1"/>
</dbReference>
<keyword evidence="5" id="KW-1185">Reference proteome</keyword>
<dbReference type="GO" id="GO:0000150">
    <property type="term" value="F:DNA strand exchange activity"/>
    <property type="evidence" value="ECO:0007669"/>
    <property type="project" value="InterPro"/>
</dbReference>
<feature type="domain" description="Resolvase/invertase-type recombinase catalytic" evidence="2">
    <location>
        <begin position="16"/>
        <end position="172"/>
    </location>
</feature>
<evidence type="ECO:0000313" key="5">
    <source>
        <dbReference type="Proteomes" id="UP000436522"/>
    </source>
</evidence>
<dbReference type="Proteomes" id="UP000436522">
    <property type="component" value="Unassembled WGS sequence"/>
</dbReference>